<reference evidence="1 2" key="1">
    <citation type="submission" date="2018-08" db="EMBL/GenBank/DDBJ databases">
        <title>Recombination of ecologically and evolutionarily significant loci maintains genetic cohesion in the Pseudomonas syringae species complex.</title>
        <authorList>
            <person name="Dillon M."/>
            <person name="Thakur S."/>
            <person name="Almeida R.N.D."/>
            <person name="Weir B.S."/>
            <person name="Guttman D.S."/>
        </authorList>
    </citation>
    <scope>NUCLEOTIDE SEQUENCE [LARGE SCALE GENOMIC DNA]</scope>
    <source>
        <strain evidence="1 2">ICMP 15203</strain>
    </source>
</reference>
<organism evidence="1 2">
    <name type="scientific">Pseudomonas cannabina</name>
    <dbReference type="NCBI Taxonomy" id="86840"/>
    <lineage>
        <taxon>Bacteria</taxon>
        <taxon>Pseudomonadati</taxon>
        <taxon>Pseudomonadota</taxon>
        <taxon>Gammaproteobacteria</taxon>
        <taxon>Pseudomonadales</taxon>
        <taxon>Pseudomonadaceae</taxon>
        <taxon>Pseudomonas</taxon>
    </lineage>
</organism>
<protein>
    <submittedName>
        <fullName evidence="1">Uncharacterized protein</fullName>
    </submittedName>
</protein>
<name>A0A3M3RAM3_PSECA</name>
<dbReference type="AlphaFoldDB" id="A0A3M3RAM3"/>
<sequence>MQAGMYPLLLRLFETGLSISSRSSDSKFSDVFFDVILLAHLGNKILYRLFFLLIF</sequence>
<accession>A0A3M3RAM3</accession>
<dbReference type="EMBL" id="RBPJ01000205">
    <property type="protein sequence ID" value="RMN93367.1"/>
    <property type="molecule type" value="Genomic_DNA"/>
</dbReference>
<gene>
    <name evidence="1" type="ORF">ALQ51_00518</name>
</gene>
<evidence type="ECO:0000313" key="2">
    <source>
        <dbReference type="Proteomes" id="UP000270524"/>
    </source>
</evidence>
<comment type="caution">
    <text evidence="1">The sequence shown here is derived from an EMBL/GenBank/DDBJ whole genome shotgun (WGS) entry which is preliminary data.</text>
</comment>
<evidence type="ECO:0000313" key="1">
    <source>
        <dbReference type="EMBL" id="RMN93367.1"/>
    </source>
</evidence>
<dbReference type="Proteomes" id="UP000270524">
    <property type="component" value="Unassembled WGS sequence"/>
</dbReference>
<proteinExistence type="predicted"/>